<dbReference type="Gene3D" id="1.10.357.10">
    <property type="entry name" value="Tetracycline Repressor, domain 2"/>
    <property type="match status" value="1"/>
</dbReference>
<dbReference type="InterPro" id="IPR001647">
    <property type="entry name" value="HTH_TetR"/>
</dbReference>
<proteinExistence type="predicted"/>
<keyword evidence="5" id="KW-1185">Reference proteome</keyword>
<evidence type="ECO:0000256" key="2">
    <source>
        <dbReference type="PROSITE-ProRule" id="PRU00335"/>
    </source>
</evidence>
<dbReference type="EMBL" id="JAGXBM010000024">
    <property type="protein sequence ID" value="MBS3698099.1"/>
    <property type="molecule type" value="Genomic_DNA"/>
</dbReference>
<dbReference type="RefSeq" id="WP_203154162.1">
    <property type="nucleotide sequence ID" value="NZ_JAAQPD010000031.1"/>
</dbReference>
<evidence type="ECO:0000313" key="5">
    <source>
        <dbReference type="Proteomes" id="UP000681586"/>
    </source>
</evidence>
<dbReference type="InterPro" id="IPR050624">
    <property type="entry name" value="HTH-type_Tx_Regulator"/>
</dbReference>
<evidence type="ECO:0000259" key="3">
    <source>
        <dbReference type="PROSITE" id="PS50977"/>
    </source>
</evidence>
<accession>A0ABS5MQ91</accession>
<dbReference type="Pfam" id="PF14278">
    <property type="entry name" value="TetR_C_8"/>
    <property type="match status" value="1"/>
</dbReference>
<dbReference type="SUPFAM" id="SSF46689">
    <property type="entry name" value="Homeodomain-like"/>
    <property type="match status" value="1"/>
</dbReference>
<comment type="caution">
    <text evidence="4">The sequence shown here is derived from an EMBL/GenBank/DDBJ whole genome shotgun (WGS) entry which is preliminary data.</text>
</comment>
<evidence type="ECO:0000313" key="4">
    <source>
        <dbReference type="EMBL" id="MBS3698099.1"/>
    </source>
</evidence>
<organism evidence="4 5">
    <name type="scientific">Mammaliicoccus fleurettii</name>
    <dbReference type="NCBI Taxonomy" id="150056"/>
    <lineage>
        <taxon>Bacteria</taxon>
        <taxon>Bacillati</taxon>
        <taxon>Bacillota</taxon>
        <taxon>Bacilli</taxon>
        <taxon>Bacillales</taxon>
        <taxon>Staphylococcaceae</taxon>
        <taxon>Mammaliicoccus</taxon>
    </lineage>
</organism>
<sequence>MAEDRRVRKSKKAIKNAFIQLLKEKNIEYITIQQISDLADVNRGTFYLNYEDKYALLEEMEDEQIEKIKSFADFRKLDINNQNAETFIEDFSEKIIKNVVRHISENLEFYQIIFNLERKSKIEEQIADIVRSNLMHLIGNKEDVFGIPVNYYLSYVIGSMMSMIKYWVSDHEQVSIDEFVQYISTIASTGPLSIMKRLVDEKREK</sequence>
<reference evidence="4 5" key="1">
    <citation type="submission" date="2021-05" db="EMBL/GenBank/DDBJ databases">
        <title>Staphylococcus fleurettii isolated from lake water in First Nation community in Manitoba, Canada.</title>
        <authorList>
            <person name="Bashar S."/>
            <person name="Murdock A."/>
            <person name="Patidar R."/>
            <person name="Golding G."/>
            <person name="Farenhorst A."/>
            <person name="Kumar A."/>
        </authorList>
    </citation>
    <scope>NUCLEOTIDE SEQUENCE [LARGE SCALE GENOMIC DNA]</scope>
    <source>
        <strain evidence="4 5">SF002</strain>
    </source>
</reference>
<dbReference type="Proteomes" id="UP000681586">
    <property type="component" value="Unassembled WGS sequence"/>
</dbReference>
<dbReference type="InterPro" id="IPR009057">
    <property type="entry name" value="Homeodomain-like_sf"/>
</dbReference>
<dbReference type="PANTHER" id="PTHR43479">
    <property type="entry name" value="ACREF/ENVCD OPERON REPRESSOR-RELATED"/>
    <property type="match status" value="1"/>
</dbReference>
<keyword evidence="1 2" id="KW-0238">DNA-binding</keyword>
<feature type="domain" description="HTH tetR-type" evidence="3">
    <location>
        <begin position="8"/>
        <end position="68"/>
    </location>
</feature>
<dbReference type="Pfam" id="PF00440">
    <property type="entry name" value="TetR_N"/>
    <property type="match status" value="1"/>
</dbReference>
<protein>
    <submittedName>
        <fullName evidence="4">TetR/AcrR family transcriptional regulator</fullName>
    </submittedName>
</protein>
<evidence type="ECO:0000256" key="1">
    <source>
        <dbReference type="ARBA" id="ARBA00023125"/>
    </source>
</evidence>
<gene>
    <name evidence="4" type="ORF">JJQ58_11535</name>
</gene>
<dbReference type="InterPro" id="IPR039532">
    <property type="entry name" value="TetR_C_Firmicutes"/>
</dbReference>
<feature type="DNA-binding region" description="H-T-H motif" evidence="2">
    <location>
        <begin position="31"/>
        <end position="50"/>
    </location>
</feature>
<dbReference type="PANTHER" id="PTHR43479:SF23">
    <property type="entry name" value="HTH TETR-TYPE DOMAIN-CONTAINING PROTEIN"/>
    <property type="match status" value="1"/>
</dbReference>
<name>A0ABS5MQ91_9STAP</name>
<dbReference type="PROSITE" id="PS50977">
    <property type="entry name" value="HTH_TETR_2"/>
    <property type="match status" value="1"/>
</dbReference>